<feature type="chain" id="PRO_5010303383" evidence="1">
    <location>
        <begin position="25"/>
        <end position="243"/>
    </location>
</feature>
<accession>A0A1G8QPJ7</accession>
<protein>
    <submittedName>
        <fullName evidence="2">Conjugal transfer pilus assembly protein TrbC</fullName>
    </submittedName>
</protein>
<keyword evidence="3" id="KW-1185">Reference proteome</keyword>
<dbReference type="InterPro" id="IPR019106">
    <property type="entry name" value="T4SS_TrbC"/>
</dbReference>
<dbReference type="STRING" id="89065.SAMN05216605_12119"/>
<evidence type="ECO:0000256" key="1">
    <source>
        <dbReference type="SAM" id="SignalP"/>
    </source>
</evidence>
<name>A0A1G8QPJ7_9PSED</name>
<evidence type="ECO:0000313" key="2">
    <source>
        <dbReference type="EMBL" id="SDJ06563.1"/>
    </source>
</evidence>
<dbReference type="AlphaFoldDB" id="A0A1G8QPJ7"/>
<sequence length="243" mass="25463">MAFSVNATAAAALLLATSFFAVNAFSQQLEMPSDDAIKKIMSEQAASRNATLGGKIDPVKAGTFKAVAPVINAPPPTKTESLDDVVARFNAAKNGGTAKPGENDFIIFVSFSMPKDKLISLAQQAKETGAVMVIRGFKNGSQMQTKQAALDVNKAGVPWEINPNLFKAFKIDSVPAFVVATSDAQSVLDDGCSPEATFTSVTGDISAMLALDTIRVRAQPSISKLAASRLAQIAKKDAPGSVR</sequence>
<feature type="signal peptide" evidence="1">
    <location>
        <begin position="1"/>
        <end position="24"/>
    </location>
</feature>
<dbReference type="EMBL" id="FNCO01000021">
    <property type="protein sequence ID" value="SDJ06563.1"/>
    <property type="molecule type" value="Genomic_DNA"/>
</dbReference>
<gene>
    <name evidence="2" type="ORF">SAMN05216605_12119</name>
</gene>
<dbReference type="Proteomes" id="UP000182894">
    <property type="component" value="Unassembled WGS sequence"/>
</dbReference>
<dbReference type="Pfam" id="PF09673">
    <property type="entry name" value="TrbC_Ftype"/>
    <property type="match status" value="1"/>
</dbReference>
<proteinExistence type="predicted"/>
<organism evidence="2 3">
    <name type="scientific">Pseudomonas abietaniphila</name>
    <dbReference type="NCBI Taxonomy" id="89065"/>
    <lineage>
        <taxon>Bacteria</taxon>
        <taxon>Pseudomonadati</taxon>
        <taxon>Pseudomonadota</taxon>
        <taxon>Gammaproteobacteria</taxon>
        <taxon>Pseudomonadales</taxon>
        <taxon>Pseudomonadaceae</taxon>
        <taxon>Pseudomonas</taxon>
    </lineage>
</organism>
<dbReference type="InterPro" id="IPR014113">
    <property type="entry name" value="T4SS_TrbC_subgr"/>
</dbReference>
<dbReference type="NCBIfam" id="TIGR02742">
    <property type="entry name" value="TrbC_Ftype"/>
    <property type="match status" value="1"/>
</dbReference>
<keyword evidence="1" id="KW-0732">Signal</keyword>
<reference evidence="3" key="1">
    <citation type="submission" date="2016-10" db="EMBL/GenBank/DDBJ databases">
        <authorList>
            <person name="Varghese N."/>
            <person name="Submissions S."/>
        </authorList>
    </citation>
    <scope>NUCLEOTIDE SEQUENCE [LARGE SCALE GENOMIC DNA]</scope>
    <source>
        <strain evidence="3">ATCC 700689</strain>
    </source>
</reference>
<dbReference type="RefSeq" id="WP_244165916.1">
    <property type="nucleotide sequence ID" value="NZ_FNCO01000021.1"/>
</dbReference>
<evidence type="ECO:0000313" key="3">
    <source>
        <dbReference type="Proteomes" id="UP000182894"/>
    </source>
</evidence>